<feature type="region of interest" description="Disordered" evidence="1">
    <location>
        <begin position="1461"/>
        <end position="1480"/>
    </location>
</feature>
<dbReference type="RefSeq" id="WP_002706256.1">
    <property type="nucleotide sequence ID" value="NZ_AGRW01000054.1"/>
</dbReference>
<dbReference type="OrthoDB" id="9808813at2"/>
<proteinExistence type="predicted"/>
<dbReference type="STRING" id="907348.TresaDRAFT_0072"/>
<dbReference type="Proteomes" id="UP000003571">
    <property type="component" value="Unassembled WGS sequence"/>
</dbReference>
<keyword evidence="2" id="KW-0732">Signal</keyword>
<evidence type="ECO:0000313" key="3">
    <source>
        <dbReference type="EMBL" id="EIC00599.1"/>
    </source>
</evidence>
<organism evidence="3 4">
    <name type="scientific">Treponema saccharophilum DSM 2985</name>
    <dbReference type="NCBI Taxonomy" id="907348"/>
    <lineage>
        <taxon>Bacteria</taxon>
        <taxon>Pseudomonadati</taxon>
        <taxon>Spirochaetota</taxon>
        <taxon>Spirochaetia</taxon>
        <taxon>Spirochaetales</taxon>
        <taxon>Treponemataceae</taxon>
        <taxon>Treponema</taxon>
    </lineage>
</organism>
<evidence type="ECO:0000256" key="1">
    <source>
        <dbReference type="SAM" id="MobiDB-lite"/>
    </source>
</evidence>
<keyword evidence="4" id="KW-1185">Reference proteome</keyword>
<reference evidence="3 4" key="1">
    <citation type="submission" date="2011-09" db="EMBL/GenBank/DDBJ databases">
        <title>The draft genome of Treponema saccharophilum DSM 2985.</title>
        <authorList>
            <consortium name="US DOE Joint Genome Institute (JGI-PGF)"/>
            <person name="Lucas S."/>
            <person name="Copeland A."/>
            <person name="Lapidus A."/>
            <person name="Glavina del Rio T."/>
            <person name="Dalin E."/>
            <person name="Tice H."/>
            <person name="Bruce D."/>
            <person name="Goodwin L."/>
            <person name="Pitluck S."/>
            <person name="Peters L."/>
            <person name="Kyrpides N."/>
            <person name="Mavromatis K."/>
            <person name="Ivanova N."/>
            <person name="Markowitz V."/>
            <person name="Cheng J.-F."/>
            <person name="Hugenholtz P."/>
            <person name="Woyke T."/>
            <person name="Wu D."/>
            <person name="Gronow S."/>
            <person name="Wellnitz S."/>
            <person name="Brambilla E."/>
            <person name="Klenk H.-P."/>
            <person name="Eisen J.A."/>
        </authorList>
    </citation>
    <scope>NUCLEOTIDE SEQUENCE [LARGE SCALE GENOMIC DNA]</scope>
    <source>
        <strain evidence="3 4">DSM 2985</strain>
    </source>
</reference>
<dbReference type="EMBL" id="AGRW01000054">
    <property type="protein sequence ID" value="EIC00599.1"/>
    <property type="molecule type" value="Genomic_DNA"/>
</dbReference>
<dbReference type="eggNOG" id="COG0389">
    <property type="taxonomic scope" value="Bacteria"/>
</dbReference>
<dbReference type="PATRIC" id="fig|907348.3.peg.2652"/>
<name>H7ENW6_9SPIR</name>
<sequence>MRNARKARKIMAAAAVLLGAAHSRAHPGEDGGGISFDIGSEGKTAEISVEGFWKSLVTGSGSVTFGFGTAPEAELSSPALTQEVDLDMHALYDGHWFFDASFADGFDRNTVSAGFRGDGAIKEIKVSNRGITFPDTYSVSETGNGIGGGANEAPGIMGHFEGDGWRGDFALRYEFVEAETADWFGMNSAVTSKTSLENWLTGASFTIPSAGLSSMVDGVFVESADGGESGSDGLSYKKLSASQFVVSAREKRMLIARDAGAGKKSGRFPAVAVSFRNGALGSEQAAIEEFLEETEEWFGRDISGFSFAKTDGISGYLGEIGGTTVLFLQRPDGFSPFWDASRYDLGTTPPSDAFVASSSTEIADTSFEAEISEDDTGGEFFDEGHSYADVSAKDGDGSTASARFPLARTNPGIYLGYGDAPNSENDNTLLSRTLSPVKSLSIGTSAIAGTVRVYRNGILEHGAEFDADTGTISLQSPVSAGDRIHAEWLENSGDTDEGSVSFGAGIEKEFLPFLKADVSAAGRWTYAYGKEYADADGASAGFLAAAAGAGISTEHLRIRNSASLSLVAENTTGILRILGMDDDENGTEYLEKDAAHDIPEGILPVIGGEELDESLKGGGAGKARKDVGISGYAVPLEFDFTGFPEQMEDGSSEFWAAAAVELEEASSLASCSSFQIALKNESEGADGIEIYLQLGAEAADSIDEEFPSLIPSWSISRLCGTLGEGEGWKVATVALTDEERAGIARTGHHDARIIVTSKKRVSGTILVGPYELHGSHFTADTDGDARIASETRTDASLKSARVSDLNRSTNKVQSFSWEYGGGTTDEDGAEIRIARYFDGTDISGYKRAIIFAKIALEDERALGENAGEGGTMMTVSLEDSAKNTAARFALPRSSYDTLGDGWHEFAVDLDKSSLFVDGEKLEGAEAEADKSVVPSKIAISLTPISGDGTKIAGSGTLMIDELHLDGAEPHLEAADKARAEFEAKGTIASAGGTEILANAYTSLSSDLSLSSDGASVGAGAKAGIDITGIRFEAAAAKSPGAGKITQASHKIATVSPLLGIISASESFSLDSESRASSKDDSLSLKKGAMSAGISLSSSADTIAMRQNASMKAEFAGKSSSVSAAASLSEKTSAASSAFRTAETGSYASSYSSATAMQFSKGSAGATRRDLSASFSARTGLTAAGIAIRPAFSASTKAVHKSSSKFSDTTASSISVPLSAGAHTLTLSAKHEFGGTEEADMKAHADDASLLARALSRKAGLIPLVSPAGLFSPSAKKIVSGAKNAGGEITAAFYTASCVLGWKRAFSATAESLLLPTSAEISVTRNIRAEDSESDIYKAGLKIGNSFMNAFGKSGLIPIFGWYEQDEFRSSLSLSAKIPREDPGSASFSAAASIRPSILINGTDSVSAAAEGSAEGRDDWSVSVSASWKRRSGKSLTKAIASLLFRGVADGTIRTENTKTDSLSFKAGSTSPSSSKKSPVRKYAASCSHSVDTKVGKNITMHTSLALSYESTWGTSATLGASATAGFTLRF</sequence>
<gene>
    <name evidence="3" type="ORF">TresaDRAFT_0072</name>
</gene>
<protein>
    <recommendedName>
        <fullName evidence="5">Autotransporter domain-containing protein</fullName>
    </recommendedName>
</protein>
<feature type="signal peptide" evidence="2">
    <location>
        <begin position="1"/>
        <end position="25"/>
    </location>
</feature>
<accession>H7ENW6</accession>
<comment type="caution">
    <text evidence="3">The sequence shown here is derived from an EMBL/GenBank/DDBJ whole genome shotgun (WGS) entry which is preliminary data.</text>
</comment>
<evidence type="ECO:0000256" key="2">
    <source>
        <dbReference type="SAM" id="SignalP"/>
    </source>
</evidence>
<feature type="chain" id="PRO_5003609857" description="Autotransporter domain-containing protein" evidence="2">
    <location>
        <begin position="26"/>
        <end position="1530"/>
    </location>
</feature>
<evidence type="ECO:0008006" key="5">
    <source>
        <dbReference type="Google" id="ProtNLM"/>
    </source>
</evidence>
<evidence type="ECO:0000313" key="4">
    <source>
        <dbReference type="Proteomes" id="UP000003571"/>
    </source>
</evidence>